<organism evidence="13 14">
    <name type="scientific">Komagataeibacter melaceti</name>
    <dbReference type="NCBI Taxonomy" id="2766577"/>
    <lineage>
        <taxon>Bacteria</taxon>
        <taxon>Pseudomonadati</taxon>
        <taxon>Pseudomonadota</taxon>
        <taxon>Alphaproteobacteria</taxon>
        <taxon>Acetobacterales</taxon>
        <taxon>Acetobacteraceae</taxon>
        <taxon>Komagataeibacter</taxon>
    </lineage>
</organism>
<keyword evidence="5" id="KW-0501">Molybdenum cofactor biosynthesis</keyword>
<evidence type="ECO:0000256" key="4">
    <source>
        <dbReference type="ARBA" id="ARBA00013858"/>
    </source>
</evidence>
<comment type="function">
    <text evidence="6">Converts molybdopterin precursor Z into molybdopterin. This requires the incorporation of two sulfur atoms into precursor Z to generate a dithiolene group. The sulfur is provided by MoaD.</text>
</comment>
<dbReference type="InterPro" id="IPR003448">
    <property type="entry name" value="Mopterin_biosynth_MoaE"/>
</dbReference>
<dbReference type="PANTHER" id="PTHR23404">
    <property type="entry name" value="MOLYBDOPTERIN SYNTHASE RELATED"/>
    <property type="match status" value="1"/>
</dbReference>
<keyword evidence="14" id="KW-1185">Reference proteome</keyword>
<accession>A0A371Z1S3</accession>
<dbReference type="EC" id="2.8.1.12" evidence="3"/>
<proteinExistence type="inferred from homology"/>
<dbReference type="EMBL" id="QUWV01000045">
    <property type="protein sequence ID" value="RFD20446.1"/>
    <property type="molecule type" value="Genomic_DNA"/>
</dbReference>
<dbReference type="GO" id="GO:0006777">
    <property type="term" value="P:Mo-molybdopterin cofactor biosynthetic process"/>
    <property type="evidence" value="ECO:0007669"/>
    <property type="project" value="UniProtKB-KW"/>
</dbReference>
<evidence type="ECO:0000256" key="8">
    <source>
        <dbReference type="ARBA" id="ARBA00029745"/>
    </source>
</evidence>
<evidence type="ECO:0000256" key="12">
    <source>
        <dbReference type="ARBA" id="ARBA00049878"/>
    </source>
</evidence>
<dbReference type="OrthoDB" id="9803224at2"/>
<comment type="pathway">
    <text evidence="1">Cofactor biosynthesis; molybdopterin biosynthesis.</text>
</comment>
<gene>
    <name evidence="13" type="ORF">DY926_06220</name>
</gene>
<evidence type="ECO:0000256" key="11">
    <source>
        <dbReference type="ARBA" id="ARBA00032474"/>
    </source>
</evidence>
<comment type="caution">
    <text evidence="13">The sequence shown here is derived from an EMBL/GenBank/DDBJ whole genome shotgun (WGS) entry which is preliminary data.</text>
</comment>
<dbReference type="Gene3D" id="3.90.1170.40">
    <property type="entry name" value="Molybdopterin biosynthesis MoaE subunit"/>
    <property type="match status" value="1"/>
</dbReference>
<dbReference type="AlphaFoldDB" id="A0A371Z1S3"/>
<dbReference type="CDD" id="cd00756">
    <property type="entry name" value="MoaE"/>
    <property type="match status" value="1"/>
</dbReference>
<comment type="catalytic activity">
    <reaction evidence="12">
        <text>2 [molybdopterin-synthase sulfur-carrier protein]-C-terminal-Gly-aminoethanethioate + cyclic pyranopterin phosphate + H2O = molybdopterin + 2 [molybdopterin-synthase sulfur-carrier protein]-C-terminal Gly-Gly + 2 H(+)</text>
        <dbReference type="Rhea" id="RHEA:26333"/>
        <dbReference type="Rhea" id="RHEA-COMP:12202"/>
        <dbReference type="Rhea" id="RHEA-COMP:19907"/>
        <dbReference type="ChEBI" id="CHEBI:15377"/>
        <dbReference type="ChEBI" id="CHEBI:15378"/>
        <dbReference type="ChEBI" id="CHEBI:58698"/>
        <dbReference type="ChEBI" id="CHEBI:59648"/>
        <dbReference type="ChEBI" id="CHEBI:90778"/>
        <dbReference type="ChEBI" id="CHEBI:232372"/>
        <dbReference type="EC" id="2.8.1.12"/>
    </reaction>
</comment>
<dbReference type="SUPFAM" id="SSF54690">
    <property type="entry name" value="Molybdopterin synthase subunit MoaE"/>
    <property type="match status" value="1"/>
</dbReference>
<dbReference type="UniPathway" id="UPA00344"/>
<evidence type="ECO:0000256" key="6">
    <source>
        <dbReference type="ARBA" id="ARBA00025448"/>
    </source>
</evidence>
<dbReference type="InterPro" id="IPR036563">
    <property type="entry name" value="MoaE_sf"/>
</dbReference>
<reference evidence="13 14" key="1">
    <citation type="submission" date="2018-08" db="EMBL/GenBank/DDBJ databases">
        <title>Komagataeibacter sp. AV 382.</title>
        <authorList>
            <person name="Skraban J."/>
            <person name="Trcek J."/>
        </authorList>
    </citation>
    <scope>NUCLEOTIDE SEQUENCE [LARGE SCALE GENOMIC DNA]</scope>
    <source>
        <strain evidence="13 14">AV 382</strain>
    </source>
</reference>
<dbReference type="Pfam" id="PF02391">
    <property type="entry name" value="MoaE"/>
    <property type="match status" value="1"/>
</dbReference>
<evidence type="ECO:0000256" key="9">
    <source>
        <dbReference type="ARBA" id="ARBA00030407"/>
    </source>
</evidence>
<evidence type="ECO:0000256" key="10">
    <source>
        <dbReference type="ARBA" id="ARBA00030781"/>
    </source>
</evidence>
<evidence type="ECO:0000256" key="3">
    <source>
        <dbReference type="ARBA" id="ARBA00011950"/>
    </source>
</evidence>
<dbReference type="Proteomes" id="UP000262371">
    <property type="component" value="Unassembled WGS sequence"/>
</dbReference>
<evidence type="ECO:0000313" key="13">
    <source>
        <dbReference type="EMBL" id="RFD20446.1"/>
    </source>
</evidence>
<evidence type="ECO:0000256" key="7">
    <source>
        <dbReference type="ARBA" id="ARBA00026066"/>
    </source>
</evidence>
<comment type="subunit">
    <text evidence="7">Heterotetramer of 2 MoaD subunits and 2 MoaE subunits. Also stable as homodimer. The enzyme changes between these two forms during catalysis.</text>
</comment>
<protein>
    <recommendedName>
        <fullName evidence="4">Molybdopterin synthase catalytic subunit</fullName>
        <ecNumber evidence="3">2.8.1.12</ecNumber>
    </recommendedName>
    <alternativeName>
        <fullName evidence="10">MPT synthase subunit 2</fullName>
    </alternativeName>
    <alternativeName>
        <fullName evidence="8">Molybdenum cofactor biosynthesis protein E</fullName>
    </alternativeName>
    <alternativeName>
        <fullName evidence="9">Molybdopterin-converting factor large subunit</fullName>
    </alternativeName>
    <alternativeName>
        <fullName evidence="11">Molybdopterin-converting factor subunit 2</fullName>
    </alternativeName>
</protein>
<dbReference type="RefSeq" id="WP_116702577.1">
    <property type="nucleotide sequence ID" value="NZ_QUWV01000045.1"/>
</dbReference>
<evidence type="ECO:0000256" key="5">
    <source>
        <dbReference type="ARBA" id="ARBA00023150"/>
    </source>
</evidence>
<evidence type="ECO:0000256" key="2">
    <source>
        <dbReference type="ARBA" id="ARBA00005426"/>
    </source>
</evidence>
<comment type="similarity">
    <text evidence="2">Belongs to the MoaE family.</text>
</comment>
<evidence type="ECO:0000256" key="1">
    <source>
        <dbReference type="ARBA" id="ARBA00005046"/>
    </source>
</evidence>
<name>A0A371Z1S3_9PROT</name>
<evidence type="ECO:0000313" key="14">
    <source>
        <dbReference type="Proteomes" id="UP000262371"/>
    </source>
</evidence>
<dbReference type="GO" id="GO:0030366">
    <property type="term" value="F:molybdopterin synthase activity"/>
    <property type="evidence" value="ECO:0007669"/>
    <property type="project" value="UniProtKB-EC"/>
</dbReference>
<sequence>MPPVTVRVQPDPFDTAHETALLLRGQDMVGGVGAFTGVVRGGNGLVALELEHYPGMTESQMQRIADSACERFGLLGCTVIHRVGRLEVGMPIVLVLCAAAHRGSAFEATEFIMDWLKTRAPFWKREVFADGRSAWVEARADDDAAAARWDGIVAAAGAELKK</sequence>